<gene>
    <name evidence="1" type="ORF">QBC35DRAFT_490442</name>
</gene>
<reference evidence="1" key="2">
    <citation type="submission" date="2023-05" db="EMBL/GenBank/DDBJ databases">
        <authorList>
            <consortium name="Lawrence Berkeley National Laboratory"/>
            <person name="Steindorff A."/>
            <person name="Hensen N."/>
            <person name="Bonometti L."/>
            <person name="Westerberg I."/>
            <person name="Brannstrom I.O."/>
            <person name="Guillou S."/>
            <person name="Cros-Aarteil S."/>
            <person name="Calhoun S."/>
            <person name="Haridas S."/>
            <person name="Kuo A."/>
            <person name="Mondo S."/>
            <person name="Pangilinan J."/>
            <person name="Riley R."/>
            <person name="Labutti K."/>
            <person name="Andreopoulos B."/>
            <person name="Lipzen A."/>
            <person name="Chen C."/>
            <person name="Yanf M."/>
            <person name="Daum C."/>
            <person name="Ng V."/>
            <person name="Clum A."/>
            <person name="Ohm R."/>
            <person name="Martin F."/>
            <person name="Silar P."/>
            <person name="Natvig D."/>
            <person name="Lalanne C."/>
            <person name="Gautier V."/>
            <person name="Ament-Velasquez S.L."/>
            <person name="Kruys A."/>
            <person name="Hutchinson M.I."/>
            <person name="Powell A.J."/>
            <person name="Barry K."/>
            <person name="Miller A.N."/>
            <person name="Grigoriev I.V."/>
            <person name="Debuchy R."/>
            <person name="Gladieux P."/>
            <person name="Thoren M.H."/>
            <person name="Johannesson H."/>
        </authorList>
    </citation>
    <scope>NUCLEOTIDE SEQUENCE</scope>
    <source>
        <strain evidence="1">PSN309</strain>
    </source>
</reference>
<accession>A0AAN6WXX3</accession>
<keyword evidence="2" id="KW-1185">Reference proteome</keyword>
<name>A0AAN6WXX3_9PEZI</name>
<proteinExistence type="predicted"/>
<sequence length="225" mass="25824">MDTEMMDIDDVLLNSDPILDSLEEEEEKPENIPPLHNLSASILVPFQTDILKDAPPEDRLERLEHILSTINYHRRSVRENLLYMFEREKKRIIQDAAAEEKRLQQQLAASSPGGPNSAAAGFANRMFKVDLEEEDRIIRNMEARAIPGKDYNAKVDEPLTPLLDYPATKNVRDKTMQDLLNMVSGAVTQLDQADVFFKGLKEKYMQILEKELGLMKMAELRPEER</sequence>
<dbReference type="Proteomes" id="UP001302126">
    <property type="component" value="Unassembled WGS sequence"/>
</dbReference>
<evidence type="ECO:0000313" key="1">
    <source>
        <dbReference type="EMBL" id="KAK4190244.1"/>
    </source>
</evidence>
<evidence type="ECO:0000313" key="2">
    <source>
        <dbReference type="Proteomes" id="UP001302126"/>
    </source>
</evidence>
<comment type="caution">
    <text evidence="1">The sequence shown here is derived from an EMBL/GenBank/DDBJ whole genome shotgun (WGS) entry which is preliminary data.</text>
</comment>
<reference evidence="1" key="1">
    <citation type="journal article" date="2023" name="Mol. Phylogenet. Evol.">
        <title>Genome-scale phylogeny and comparative genomics of the fungal order Sordariales.</title>
        <authorList>
            <person name="Hensen N."/>
            <person name="Bonometti L."/>
            <person name="Westerberg I."/>
            <person name="Brannstrom I.O."/>
            <person name="Guillou S."/>
            <person name="Cros-Aarteil S."/>
            <person name="Calhoun S."/>
            <person name="Haridas S."/>
            <person name="Kuo A."/>
            <person name="Mondo S."/>
            <person name="Pangilinan J."/>
            <person name="Riley R."/>
            <person name="LaButti K."/>
            <person name="Andreopoulos B."/>
            <person name="Lipzen A."/>
            <person name="Chen C."/>
            <person name="Yan M."/>
            <person name="Daum C."/>
            <person name="Ng V."/>
            <person name="Clum A."/>
            <person name="Steindorff A."/>
            <person name="Ohm R.A."/>
            <person name="Martin F."/>
            <person name="Silar P."/>
            <person name="Natvig D.O."/>
            <person name="Lalanne C."/>
            <person name="Gautier V."/>
            <person name="Ament-Velasquez S.L."/>
            <person name="Kruys A."/>
            <person name="Hutchinson M.I."/>
            <person name="Powell A.J."/>
            <person name="Barry K."/>
            <person name="Miller A.N."/>
            <person name="Grigoriev I.V."/>
            <person name="Debuchy R."/>
            <person name="Gladieux P."/>
            <person name="Hiltunen Thoren M."/>
            <person name="Johannesson H."/>
        </authorList>
    </citation>
    <scope>NUCLEOTIDE SEQUENCE</scope>
    <source>
        <strain evidence="1">PSN309</strain>
    </source>
</reference>
<protein>
    <submittedName>
        <fullName evidence="1">Uncharacterized protein</fullName>
    </submittedName>
</protein>
<dbReference type="EMBL" id="MU864367">
    <property type="protein sequence ID" value="KAK4190244.1"/>
    <property type="molecule type" value="Genomic_DNA"/>
</dbReference>
<organism evidence="1 2">
    <name type="scientific">Podospora australis</name>
    <dbReference type="NCBI Taxonomy" id="1536484"/>
    <lineage>
        <taxon>Eukaryota</taxon>
        <taxon>Fungi</taxon>
        <taxon>Dikarya</taxon>
        <taxon>Ascomycota</taxon>
        <taxon>Pezizomycotina</taxon>
        <taxon>Sordariomycetes</taxon>
        <taxon>Sordariomycetidae</taxon>
        <taxon>Sordariales</taxon>
        <taxon>Podosporaceae</taxon>
        <taxon>Podospora</taxon>
    </lineage>
</organism>
<dbReference type="AlphaFoldDB" id="A0AAN6WXX3"/>